<evidence type="ECO:0000313" key="2">
    <source>
        <dbReference type="Proteomes" id="UP001605036"/>
    </source>
</evidence>
<accession>A0ABD1Z1I2</accession>
<gene>
    <name evidence="1" type="ORF">R1flu_009242</name>
</gene>
<dbReference type="AlphaFoldDB" id="A0ABD1Z1I2"/>
<reference evidence="1 2" key="1">
    <citation type="submission" date="2024-09" db="EMBL/GenBank/DDBJ databases">
        <title>Chromosome-scale assembly of Riccia fluitans.</title>
        <authorList>
            <person name="Paukszto L."/>
            <person name="Sawicki J."/>
            <person name="Karawczyk K."/>
            <person name="Piernik-Szablinska J."/>
            <person name="Szczecinska M."/>
            <person name="Mazdziarz M."/>
        </authorList>
    </citation>
    <scope>NUCLEOTIDE SEQUENCE [LARGE SCALE GENOMIC DNA]</scope>
    <source>
        <strain evidence="1">Rf_01</strain>
        <tissue evidence="1">Aerial parts of the thallus</tissue>
    </source>
</reference>
<protein>
    <submittedName>
        <fullName evidence="1">Uncharacterized protein</fullName>
    </submittedName>
</protein>
<organism evidence="1 2">
    <name type="scientific">Riccia fluitans</name>
    <dbReference type="NCBI Taxonomy" id="41844"/>
    <lineage>
        <taxon>Eukaryota</taxon>
        <taxon>Viridiplantae</taxon>
        <taxon>Streptophyta</taxon>
        <taxon>Embryophyta</taxon>
        <taxon>Marchantiophyta</taxon>
        <taxon>Marchantiopsida</taxon>
        <taxon>Marchantiidae</taxon>
        <taxon>Marchantiales</taxon>
        <taxon>Ricciaceae</taxon>
        <taxon>Riccia</taxon>
    </lineage>
</organism>
<name>A0ABD1Z1I2_9MARC</name>
<sequence>MKEQTRNAMSKPTRREKGRYIEYSNEFACTRFETNHEADVNWRAHSRKPTKQSASLSMVCRRGKYGGDFDRVFNEADLQRSALHLAQSLFKVLIPEESPSADLSLALQQSGTVPIGEVSSAELKDIATQQHFVLLRYTAEPSGLRRSRPLR</sequence>
<evidence type="ECO:0000313" key="1">
    <source>
        <dbReference type="EMBL" id="KAL2641655.1"/>
    </source>
</evidence>
<dbReference type="Proteomes" id="UP001605036">
    <property type="component" value="Unassembled WGS sequence"/>
</dbReference>
<keyword evidence="2" id="KW-1185">Reference proteome</keyword>
<dbReference type="EMBL" id="JBHFFA010000002">
    <property type="protein sequence ID" value="KAL2641655.1"/>
    <property type="molecule type" value="Genomic_DNA"/>
</dbReference>
<proteinExistence type="predicted"/>
<comment type="caution">
    <text evidence="1">The sequence shown here is derived from an EMBL/GenBank/DDBJ whole genome shotgun (WGS) entry which is preliminary data.</text>
</comment>